<feature type="non-terminal residue" evidence="1">
    <location>
        <position position="1"/>
    </location>
</feature>
<accession>A0ACC1HDV6</accession>
<keyword evidence="2" id="KW-1185">Reference proteome</keyword>
<sequence>PVLLARFSRNVLNRIREAGDGVELVVNRKEGVGVTGRIRVGSDNGGIPVNLRLGRFPHPIIYKSKAPSSSASPDGGSGDKDAGAVWEGQGRVIGKLHSTVEVPPSNQYHAQQQSTKPIATPSAARPRPISSTSDNAGDTSLHYQQRRHQEPPIITITKFQSAVVDFLLREGPTSYERLVHAMNIRKPGSVLPAISILRPDGLYELRPEFASTKNYQVAQPFPGNIGGRGFESGASQYETMDLMPLGASSNSNNNNNNSASANSKIPNPPSALPNAKGATSQLPSTSPRSTAGPAGTSAAGRGHQRRLSKVPNVLAPTLTRKKPGLTAMAGHSQQHQAARPGINTTTTITTAAATTTHSRTASSFIPGASNGGGSADQVRPNDASSKSPERQPKKSPEKQAETLAAGNSDNINSDREEGEASDQEVCSADNQPPTHSSAKAKDQSSTILPRPKRRSSSVTSAVDSKIGQDPDESPDRNGRNGDGSDRRRSKSPRLEEEPRSKSKSRTLHQCTSGGSNGHFLASSENSKRQDPSPRDFHRKRYQDEDDQHHSRRRYRSGSLDNGNSFHHRPDHNETCGNDINNKSSSSSSSSDANNSSGNYQSYHHHQQNDRHSTTSHRPLPGDEKEDFLRSSRGQSSYYHYRPGTEGGKDSRDQRDRDSRRGHGRVRTAEQTATSSPLSPPSLISKRTKVTRTSTSSREDDDQVKTETDTKSAIKDSAALRRELSDPLVDEESIDTIEDLQRAISKLKTKYSEYCRLRLLLDERCQIFAQLQDMVKQLHGECDEARRQRMLLRSRRWSVDADNDVNPGQSDEEGGLGLELDPFDGSRCALVTLLDGELTAPPPRDSGGRNVKYYAVVGGDIPGGSSGNNADLPLPAAADYCDAVNGSTEEDRPVYWLVELTSQDMKQGAYIVIHHSHRRKRRMLEREVALWRLYNEVQQAYSWFNRSDEIAAWASQYRELHREIEAMGPRIADAYQQLCGDDKSRDGHQQHRSADFVNLSIEKYIASDGTL</sequence>
<protein>
    <submittedName>
        <fullName evidence="1">Uncharacterized protein</fullName>
    </submittedName>
</protein>
<organism evidence="1 2">
    <name type="scientific">Spiromyces aspiralis</name>
    <dbReference type="NCBI Taxonomy" id="68401"/>
    <lineage>
        <taxon>Eukaryota</taxon>
        <taxon>Fungi</taxon>
        <taxon>Fungi incertae sedis</taxon>
        <taxon>Zoopagomycota</taxon>
        <taxon>Kickxellomycotina</taxon>
        <taxon>Kickxellomycetes</taxon>
        <taxon>Kickxellales</taxon>
        <taxon>Kickxellaceae</taxon>
        <taxon>Spiromyces</taxon>
    </lineage>
</organism>
<dbReference type="Proteomes" id="UP001145114">
    <property type="component" value="Unassembled WGS sequence"/>
</dbReference>
<comment type="caution">
    <text evidence="1">The sequence shown here is derived from an EMBL/GenBank/DDBJ whole genome shotgun (WGS) entry which is preliminary data.</text>
</comment>
<dbReference type="EMBL" id="JAMZIH010005791">
    <property type="protein sequence ID" value="KAJ1674647.1"/>
    <property type="molecule type" value="Genomic_DNA"/>
</dbReference>
<name>A0ACC1HDV6_9FUNG</name>
<evidence type="ECO:0000313" key="1">
    <source>
        <dbReference type="EMBL" id="KAJ1674647.1"/>
    </source>
</evidence>
<proteinExistence type="predicted"/>
<gene>
    <name evidence="1" type="ORF">EV182_002849</name>
</gene>
<reference evidence="1" key="1">
    <citation type="submission" date="2022-06" db="EMBL/GenBank/DDBJ databases">
        <title>Phylogenomic reconstructions and comparative analyses of Kickxellomycotina fungi.</title>
        <authorList>
            <person name="Reynolds N.K."/>
            <person name="Stajich J.E."/>
            <person name="Barry K."/>
            <person name="Grigoriev I.V."/>
            <person name="Crous P."/>
            <person name="Smith M.E."/>
        </authorList>
    </citation>
    <scope>NUCLEOTIDE SEQUENCE</scope>
    <source>
        <strain evidence="1">RSA 2271</strain>
    </source>
</reference>
<evidence type="ECO:0000313" key="2">
    <source>
        <dbReference type="Proteomes" id="UP001145114"/>
    </source>
</evidence>